<evidence type="ECO:0000256" key="1">
    <source>
        <dbReference type="SAM" id="Phobius"/>
    </source>
</evidence>
<dbReference type="Proteomes" id="UP000483820">
    <property type="component" value="Chromosome III"/>
</dbReference>
<dbReference type="RefSeq" id="XP_053587813.1">
    <property type="nucleotide sequence ID" value="XM_053728236.1"/>
</dbReference>
<keyword evidence="1" id="KW-0472">Membrane</keyword>
<feature type="transmembrane region" description="Helical" evidence="1">
    <location>
        <begin position="132"/>
        <end position="153"/>
    </location>
</feature>
<dbReference type="GO" id="GO:0005886">
    <property type="term" value="C:plasma membrane"/>
    <property type="evidence" value="ECO:0007669"/>
    <property type="project" value="TreeGrafter"/>
</dbReference>
<name>A0A6A5H8Y9_CAERE</name>
<sequence>MQTYYLLPFIHVLQYISFILSQLTNGFLIFQILTKTEKIIGSYKYLMLSFAICSSLYGWIDVLVQPLMHVKGPIYVVFMTSFLKTAPFIGKILVSTVVRLHSLSLLATQFLYRYFVLCRQSLLKYFENLKLLLIFIPGVISTFIWFQLAFWFACCTEEKAELLRNDLKSFYSENSSTIPLSGIMLFSKDSETGEKIWMGYDLTAAIGCGVIVVDHNFF</sequence>
<dbReference type="Pfam" id="PF10326">
    <property type="entry name" value="7TM_GPCR_Str"/>
    <property type="match status" value="1"/>
</dbReference>
<keyword evidence="1" id="KW-1133">Transmembrane helix</keyword>
<dbReference type="GeneID" id="78775096"/>
<dbReference type="PANTHER" id="PTHR22943:SF81">
    <property type="entry name" value="SEVEN TM RECEPTOR"/>
    <property type="match status" value="1"/>
</dbReference>
<dbReference type="KEGG" id="crq:GCK72_011125"/>
<dbReference type="GO" id="GO:0042048">
    <property type="term" value="P:olfactory behavior"/>
    <property type="evidence" value="ECO:0007669"/>
    <property type="project" value="TreeGrafter"/>
</dbReference>
<feature type="transmembrane region" description="Helical" evidence="1">
    <location>
        <begin position="12"/>
        <end position="33"/>
    </location>
</feature>
<gene>
    <name evidence="2" type="ORF">GCK72_011125</name>
</gene>
<accession>A0A6A5H8Y9</accession>
<protein>
    <submittedName>
        <fullName evidence="2">Uncharacterized protein</fullName>
    </submittedName>
</protein>
<feature type="transmembrane region" description="Helical" evidence="1">
    <location>
        <begin position="88"/>
        <end position="112"/>
    </location>
</feature>
<feature type="transmembrane region" description="Helical" evidence="1">
    <location>
        <begin position="45"/>
        <end position="68"/>
    </location>
</feature>
<organism evidence="2 3">
    <name type="scientific">Caenorhabditis remanei</name>
    <name type="common">Caenorhabditis vulgaris</name>
    <dbReference type="NCBI Taxonomy" id="31234"/>
    <lineage>
        <taxon>Eukaryota</taxon>
        <taxon>Metazoa</taxon>
        <taxon>Ecdysozoa</taxon>
        <taxon>Nematoda</taxon>
        <taxon>Chromadorea</taxon>
        <taxon>Rhabditida</taxon>
        <taxon>Rhabditina</taxon>
        <taxon>Rhabditomorpha</taxon>
        <taxon>Rhabditoidea</taxon>
        <taxon>Rhabditidae</taxon>
        <taxon>Peloderinae</taxon>
        <taxon>Caenorhabditis</taxon>
    </lineage>
</organism>
<dbReference type="AlphaFoldDB" id="A0A6A5H8Y9"/>
<dbReference type="PANTHER" id="PTHR22943">
    <property type="entry name" value="7-TRANSMEMBRANE DOMAIN RECEPTOR C.ELEGANS"/>
    <property type="match status" value="1"/>
</dbReference>
<comment type="caution">
    <text evidence="2">The sequence shown here is derived from an EMBL/GenBank/DDBJ whole genome shotgun (WGS) entry which is preliminary data.</text>
</comment>
<proteinExistence type="predicted"/>
<dbReference type="InterPro" id="IPR019428">
    <property type="entry name" value="7TM_GPCR_serpentine_rcpt_Str"/>
</dbReference>
<dbReference type="CTD" id="78775096"/>
<reference evidence="2 3" key="1">
    <citation type="submission" date="2019-12" db="EMBL/GenBank/DDBJ databases">
        <title>Chromosome-level assembly of the Caenorhabditis remanei genome.</title>
        <authorList>
            <person name="Teterina A.A."/>
            <person name="Willis J.H."/>
            <person name="Phillips P.C."/>
        </authorList>
    </citation>
    <scope>NUCLEOTIDE SEQUENCE [LARGE SCALE GENOMIC DNA]</scope>
    <source>
        <strain evidence="2 3">PX506</strain>
        <tissue evidence="2">Whole organism</tissue>
    </source>
</reference>
<evidence type="ECO:0000313" key="2">
    <source>
        <dbReference type="EMBL" id="KAF1762862.1"/>
    </source>
</evidence>
<keyword evidence="1" id="KW-0812">Transmembrane</keyword>
<evidence type="ECO:0000313" key="3">
    <source>
        <dbReference type="Proteomes" id="UP000483820"/>
    </source>
</evidence>
<dbReference type="EMBL" id="WUAV01000003">
    <property type="protein sequence ID" value="KAF1762862.1"/>
    <property type="molecule type" value="Genomic_DNA"/>
</dbReference>
<dbReference type="GO" id="GO:0038022">
    <property type="term" value="F:G protein-coupled olfactory receptor activity"/>
    <property type="evidence" value="ECO:0007669"/>
    <property type="project" value="TreeGrafter"/>
</dbReference>